<dbReference type="EMBL" id="JSVC01000013">
    <property type="protein sequence ID" value="KIC94382.1"/>
    <property type="molecule type" value="Genomic_DNA"/>
</dbReference>
<comment type="caution">
    <text evidence="2">The sequence shown here is derived from an EMBL/GenBank/DDBJ whole genome shotgun (WGS) entry which is preliminary data.</text>
</comment>
<dbReference type="Pfam" id="PF20409">
    <property type="entry name" value="SnoaL_5"/>
    <property type="match status" value="1"/>
</dbReference>
<dbReference type="SUPFAM" id="SSF54427">
    <property type="entry name" value="NTF2-like"/>
    <property type="match status" value="1"/>
</dbReference>
<reference evidence="2 3" key="1">
    <citation type="submission" date="2014-11" db="EMBL/GenBank/DDBJ databases">
        <title>Genome sequence of Flavihumibacter solisilvae 3-3.</title>
        <authorList>
            <person name="Zhou G."/>
            <person name="Li M."/>
            <person name="Wang G."/>
        </authorList>
    </citation>
    <scope>NUCLEOTIDE SEQUENCE [LARGE SCALE GENOMIC DNA]</scope>
    <source>
        <strain evidence="2 3">3-3</strain>
    </source>
</reference>
<gene>
    <name evidence="2" type="ORF">OI18_12240</name>
</gene>
<protein>
    <recommendedName>
        <fullName evidence="1">SnoaL-like domain-containing protein</fullName>
    </recommendedName>
</protein>
<evidence type="ECO:0000313" key="3">
    <source>
        <dbReference type="Proteomes" id="UP000031408"/>
    </source>
</evidence>
<dbReference type="InterPro" id="IPR046860">
    <property type="entry name" value="SnoaL_5"/>
</dbReference>
<dbReference type="InterPro" id="IPR032710">
    <property type="entry name" value="NTF2-like_dom_sf"/>
</dbReference>
<evidence type="ECO:0000313" key="2">
    <source>
        <dbReference type="EMBL" id="KIC94382.1"/>
    </source>
</evidence>
<proteinExistence type="predicted"/>
<dbReference type="AlphaFoldDB" id="A0A0C1L313"/>
<name>A0A0C1L313_9BACT</name>
<dbReference type="RefSeq" id="WP_039140142.1">
    <property type="nucleotide sequence ID" value="NZ_JSVC01000013.1"/>
</dbReference>
<keyword evidence="3" id="KW-1185">Reference proteome</keyword>
<dbReference type="Proteomes" id="UP000031408">
    <property type="component" value="Unassembled WGS sequence"/>
</dbReference>
<sequence>MATQEKTRTTQEVADRFDQLAKENNWTAIQDELFSDDAESIEPPSAAQVGMKNAKGKAAIRQKGEDFEQMVEEMHGGYCTTPVVAGNFFTVAMGMDCTMKGMGRTKMDEIAIYEVKNGQIVKEQFFF</sequence>
<dbReference type="Gene3D" id="3.10.450.50">
    <property type="match status" value="1"/>
</dbReference>
<dbReference type="STRING" id="1349421.OI18_12240"/>
<dbReference type="OrthoDB" id="336094at2"/>
<organism evidence="2 3">
    <name type="scientific">Flavihumibacter solisilvae</name>
    <dbReference type="NCBI Taxonomy" id="1349421"/>
    <lineage>
        <taxon>Bacteria</taxon>
        <taxon>Pseudomonadati</taxon>
        <taxon>Bacteroidota</taxon>
        <taxon>Chitinophagia</taxon>
        <taxon>Chitinophagales</taxon>
        <taxon>Chitinophagaceae</taxon>
        <taxon>Flavihumibacter</taxon>
    </lineage>
</organism>
<evidence type="ECO:0000259" key="1">
    <source>
        <dbReference type="Pfam" id="PF20409"/>
    </source>
</evidence>
<feature type="domain" description="SnoaL-like" evidence="1">
    <location>
        <begin position="9"/>
        <end position="127"/>
    </location>
</feature>
<accession>A0A0C1L313</accession>